<name>G7KU83_MEDTR</name>
<evidence type="ECO:0000313" key="2">
    <source>
        <dbReference type="EnsemblPlants" id="AES80533"/>
    </source>
</evidence>
<evidence type="ECO:0000313" key="1">
    <source>
        <dbReference type="EMBL" id="AES80533.1"/>
    </source>
</evidence>
<organism evidence="1 3">
    <name type="scientific">Medicago truncatula</name>
    <name type="common">Barrel medic</name>
    <name type="synonym">Medicago tribuloides</name>
    <dbReference type="NCBI Taxonomy" id="3880"/>
    <lineage>
        <taxon>Eukaryota</taxon>
        <taxon>Viridiplantae</taxon>
        <taxon>Streptophyta</taxon>
        <taxon>Embryophyta</taxon>
        <taxon>Tracheophyta</taxon>
        <taxon>Spermatophyta</taxon>
        <taxon>Magnoliopsida</taxon>
        <taxon>eudicotyledons</taxon>
        <taxon>Gunneridae</taxon>
        <taxon>Pentapetalae</taxon>
        <taxon>rosids</taxon>
        <taxon>fabids</taxon>
        <taxon>Fabales</taxon>
        <taxon>Fabaceae</taxon>
        <taxon>Papilionoideae</taxon>
        <taxon>50 kb inversion clade</taxon>
        <taxon>NPAAA clade</taxon>
        <taxon>Hologalegina</taxon>
        <taxon>IRL clade</taxon>
        <taxon>Trifolieae</taxon>
        <taxon>Medicago</taxon>
    </lineage>
</organism>
<dbReference type="AlphaFoldDB" id="G7KU83"/>
<reference evidence="1 3" key="2">
    <citation type="journal article" date="2014" name="BMC Genomics">
        <title>An improved genome release (version Mt4.0) for the model legume Medicago truncatula.</title>
        <authorList>
            <person name="Tang H."/>
            <person name="Krishnakumar V."/>
            <person name="Bidwell S."/>
            <person name="Rosen B."/>
            <person name="Chan A."/>
            <person name="Zhou S."/>
            <person name="Gentzbittel L."/>
            <person name="Childs K.L."/>
            <person name="Yandell M."/>
            <person name="Gundlach H."/>
            <person name="Mayer K.F."/>
            <person name="Schwartz D.C."/>
            <person name="Town C.D."/>
        </authorList>
    </citation>
    <scope>GENOME REANNOTATION</scope>
    <source>
        <strain evidence="2 3">cv. Jemalong A17</strain>
    </source>
</reference>
<accession>G7KU83</accession>
<gene>
    <name evidence="1" type="ordered locus">MTR_7g081650</name>
</gene>
<dbReference type="HOGENOM" id="CLU_2065004_0_0_1"/>
<dbReference type="EMBL" id="CM001223">
    <property type="protein sequence ID" value="AES80533.1"/>
    <property type="molecule type" value="Genomic_DNA"/>
</dbReference>
<reference evidence="1 3" key="1">
    <citation type="journal article" date="2011" name="Nature">
        <title>The Medicago genome provides insight into the evolution of rhizobial symbioses.</title>
        <authorList>
            <person name="Young N.D."/>
            <person name="Debelle F."/>
            <person name="Oldroyd G.E."/>
            <person name="Geurts R."/>
            <person name="Cannon S.B."/>
            <person name="Udvardi M.K."/>
            <person name="Benedito V.A."/>
            <person name="Mayer K.F."/>
            <person name="Gouzy J."/>
            <person name="Schoof H."/>
            <person name="Van de Peer Y."/>
            <person name="Proost S."/>
            <person name="Cook D.R."/>
            <person name="Meyers B.C."/>
            <person name="Spannagl M."/>
            <person name="Cheung F."/>
            <person name="De Mita S."/>
            <person name="Krishnakumar V."/>
            <person name="Gundlach H."/>
            <person name="Zhou S."/>
            <person name="Mudge J."/>
            <person name="Bharti A.K."/>
            <person name="Murray J.D."/>
            <person name="Naoumkina M.A."/>
            <person name="Rosen B."/>
            <person name="Silverstein K.A."/>
            <person name="Tang H."/>
            <person name="Rombauts S."/>
            <person name="Zhao P.X."/>
            <person name="Zhou P."/>
            <person name="Barbe V."/>
            <person name="Bardou P."/>
            <person name="Bechner M."/>
            <person name="Bellec A."/>
            <person name="Berger A."/>
            <person name="Berges H."/>
            <person name="Bidwell S."/>
            <person name="Bisseling T."/>
            <person name="Choisne N."/>
            <person name="Couloux A."/>
            <person name="Denny R."/>
            <person name="Deshpande S."/>
            <person name="Dai X."/>
            <person name="Doyle J.J."/>
            <person name="Dudez A.M."/>
            <person name="Farmer A.D."/>
            <person name="Fouteau S."/>
            <person name="Franken C."/>
            <person name="Gibelin C."/>
            <person name="Gish J."/>
            <person name="Goldstein S."/>
            <person name="Gonzalez A.J."/>
            <person name="Green P.J."/>
            <person name="Hallab A."/>
            <person name="Hartog M."/>
            <person name="Hua A."/>
            <person name="Humphray S.J."/>
            <person name="Jeong D.H."/>
            <person name="Jing Y."/>
            <person name="Jocker A."/>
            <person name="Kenton S.M."/>
            <person name="Kim D.J."/>
            <person name="Klee K."/>
            <person name="Lai H."/>
            <person name="Lang C."/>
            <person name="Lin S."/>
            <person name="Macmil S.L."/>
            <person name="Magdelenat G."/>
            <person name="Matthews L."/>
            <person name="McCorrison J."/>
            <person name="Monaghan E.L."/>
            <person name="Mun J.H."/>
            <person name="Najar F.Z."/>
            <person name="Nicholson C."/>
            <person name="Noirot C."/>
            <person name="O'Bleness M."/>
            <person name="Paule C.R."/>
            <person name="Poulain J."/>
            <person name="Prion F."/>
            <person name="Qin B."/>
            <person name="Qu C."/>
            <person name="Retzel E.F."/>
            <person name="Riddle C."/>
            <person name="Sallet E."/>
            <person name="Samain S."/>
            <person name="Samson N."/>
            <person name="Sanders I."/>
            <person name="Saurat O."/>
            <person name="Scarpelli C."/>
            <person name="Schiex T."/>
            <person name="Segurens B."/>
            <person name="Severin A.J."/>
            <person name="Sherrier D.J."/>
            <person name="Shi R."/>
            <person name="Sims S."/>
            <person name="Singer S.R."/>
            <person name="Sinharoy S."/>
            <person name="Sterck L."/>
            <person name="Viollet A."/>
            <person name="Wang B.B."/>
            <person name="Wang K."/>
            <person name="Wang M."/>
            <person name="Wang X."/>
            <person name="Warfsmann J."/>
            <person name="Weissenbach J."/>
            <person name="White D.D."/>
            <person name="White J.D."/>
            <person name="Wiley G.B."/>
            <person name="Wincker P."/>
            <person name="Xing Y."/>
            <person name="Yang L."/>
            <person name="Yao Z."/>
            <person name="Ying F."/>
            <person name="Zhai J."/>
            <person name="Zhou L."/>
            <person name="Zuber A."/>
            <person name="Denarie J."/>
            <person name="Dixon R.A."/>
            <person name="May G.D."/>
            <person name="Schwartz D.C."/>
            <person name="Rogers J."/>
            <person name="Quetier F."/>
            <person name="Town C.D."/>
            <person name="Roe B.A."/>
        </authorList>
    </citation>
    <scope>NUCLEOTIDE SEQUENCE [LARGE SCALE GENOMIC DNA]</scope>
    <source>
        <strain evidence="1">A17</strain>
        <strain evidence="2 3">cv. Jemalong A17</strain>
    </source>
</reference>
<dbReference type="EnsemblPlants" id="AES80533">
    <property type="protein sequence ID" value="AES80533"/>
    <property type="gene ID" value="MTR_7g081650"/>
</dbReference>
<keyword evidence="3" id="KW-1185">Reference proteome</keyword>
<dbReference type="PaxDb" id="3880-AES80533"/>
<proteinExistence type="predicted"/>
<reference evidence="2" key="3">
    <citation type="submission" date="2015-04" db="UniProtKB">
        <authorList>
            <consortium name="EnsemblPlants"/>
        </authorList>
    </citation>
    <scope>IDENTIFICATION</scope>
    <source>
        <strain evidence="2">cv. Jemalong A17</strain>
    </source>
</reference>
<dbReference type="Proteomes" id="UP000002051">
    <property type="component" value="Unassembled WGS sequence"/>
</dbReference>
<evidence type="ECO:0000313" key="3">
    <source>
        <dbReference type="Proteomes" id="UP000002051"/>
    </source>
</evidence>
<protein>
    <submittedName>
        <fullName evidence="1 2">Uncharacterized protein</fullName>
    </submittedName>
</protein>
<sequence>MADYTTTLQHYERITPEDYTESYREDPHLRTMMFVPMKSIPVKDTYRGHLDHIIATYYHLYMYVKHCQTHMLHTIIIYLGCIRYEPCIVRYMLERVLRQFGFIQTIPKNPAQSSPFVMT</sequence>